<organism evidence="2 3">
    <name type="scientific">Crocosphaera watsonii WH 0003</name>
    <dbReference type="NCBI Taxonomy" id="423471"/>
    <lineage>
        <taxon>Bacteria</taxon>
        <taxon>Bacillati</taxon>
        <taxon>Cyanobacteriota</taxon>
        <taxon>Cyanophyceae</taxon>
        <taxon>Oscillatoriophycideae</taxon>
        <taxon>Chroococcales</taxon>
        <taxon>Aphanothecaceae</taxon>
        <taxon>Crocosphaera</taxon>
    </lineage>
</organism>
<evidence type="ECO:0008006" key="4">
    <source>
        <dbReference type="Google" id="ProtNLM"/>
    </source>
</evidence>
<sequence length="250" mass="29757">MCDEFEYLSNEKLKKLTGEELNEYLQKLLEEARIAQDSTINPARKAKNLAQQRIAKNRFMMAIMNCGTLSRQTKWRSLANFEDMYNEALNQTLMEIWQKKDDYNPKSPVMAWVNQIFNWRFKDLVKKDEKRGLTNLPKNGNRPKMRSLEDLTFDDKEEKEMVEEEQLKREEDSDAREVRQVVKEDPEGYLQQETIRGYPHATLQVIILMLLEGKKWREISEALNVPSTTASSFYQRRRDKIIIYLRRHLS</sequence>
<dbReference type="AlphaFoldDB" id="G5JEH5"/>
<feature type="region of interest" description="Disordered" evidence="1">
    <location>
        <begin position="132"/>
        <end position="175"/>
    </location>
</feature>
<evidence type="ECO:0000256" key="1">
    <source>
        <dbReference type="SAM" id="MobiDB-lite"/>
    </source>
</evidence>
<dbReference type="EMBL" id="AESD01001023">
    <property type="protein sequence ID" value="EHJ09410.1"/>
    <property type="molecule type" value="Genomic_DNA"/>
</dbReference>
<comment type="caution">
    <text evidence="2">The sequence shown here is derived from an EMBL/GenBank/DDBJ whole genome shotgun (WGS) entry which is preliminary data.</text>
</comment>
<dbReference type="RefSeq" id="WP_007313541.1">
    <property type="nucleotide sequence ID" value="NZ_AESD01001023.1"/>
</dbReference>
<protein>
    <recommendedName>
        <fullName evidence="4">RNA polymerase sigma-70 region 2 domain-containing protein</fullName>
    </recommendedName>
</protein>
<accession>G5JEH5</accession>
<feature type="compositionally biased region" description="Basic and acidic residues" evidence="1">
    <location>
        <begin position="146"/>
        <end position="175"/>
    </location>
</feature>
<name>G5JEH5_CROWT</name>
<evidence type="ECO:0000313" key="3">
    <source>
        <dbReference type="Proteomes" id="UP000003477"/>
    </source>
</evidence>
<dbReference type="Proteomes" id="UP000003477">
    <property type="component" value="Unassembled WGS sequence"/>
</dbReference>
<reference evidence="2 3" key="1">
    <citation type="journal article" date="2011" name="Front. Microbiol.">
        <title>Two Strains of Crocosphaera watsonii with Highly Conserved Genomes are Distinguished by Strain-Specific Features.</title>
        <authorList>
            <person name="Bench S.R."/>
            <person name="Ilikchyan I.N."/>
            <person name="Tripp H.J."/>
            <person name="Zehr J.P."/>
        </authorList>
    </citation>
    <scope>NUCLEOTIDE SEQUENCE [LARGE SCALE GENOMIC DNA]</scope>
    <source>
        <strain evidence="2 3">WH 0003</strain>
    </source>
</reference>
<evidence type="ECO:0000313" key="2">
    <source>
        <dbReference type="EMBL" id="EHJ09410.1"/>
    </source>
</evidence>
<gene>
    <name evidence="2" type="ORF">CWATWH0003_B162</name>
</gene>
<dbReference type="GeneID" id="88769100"/>
<proteinExistence type="predicted"/>
<dbReference type="PATRIC" id="fig|423471.3.peg.5431"/>